<dbReference type="GeneID" id="25326652"/>
<name>A0A0D2D105_9EURO</name>
<evidence type="ECO:0000256" key="2">
    <source>
        <dbReference type="SAM" id="SignalP"/>
    </source>
</evidence>
<sequence length="213" mass="23801">MKASLFALVTASAFLAVHCAPSAQNDGPHDDEFDIWGHIKKELTKSTSQISTTQAPTRTTLPPLEPTTNNDQFNDDEDFALFPPREMHPYGGGTLSSSSSLPEPTTLVPRAASWEICDGTNPDNPYTTANGKKFYYNCDWRYDLLDVNGWHQWFKTTSFRACIDSCSTNDKCNAIWFFKSDSECWLLDAARKQKASELTYNDVSHGIDSAILL</sequence>
<reference evidence="3 4" key="1">
    <citation type="submission" date="2015-01" db="EMBL/GenBank/DDBJ databases">
        <title>The Genome Sequence of Exophiala xenobiotica CBS118157.</title>
        <authorList>
            <consortium name="The Broad Institute Genomics Platform"/>
            <person name="Cuomo C."/>
            <person name="de Hoog S."/>
            <person name="Gorbushina A."/>
            <person name="Stielow B."/>
            <person name="Teixiera M."/>
            <person name="Abouelleil A."/>
            <person name="Chapman S.B."/>
            <person name="Priest M."/>
            <person name="Young S.K."/>
            <person name="Wortman J."/>
            <person name="Nusbaum C."/>
            <person name="Birren B."/>
        </authorList>
    </citation>
    <scope>NUCLEOTIDE SEQUENCE [LARGE SCALE GENOMIC DNA]</scope>
    <source>
        <strain evidence="3 4">CBS 118157</strain>
    </source>
</reference>
<feature type="compositionally biased region" description="Low complexity" evidence="1">
    <location>
        <begin position="56"/>
        <end position="68"/>
    </location>
</feature>
<evidence type="ECO:0000256" key="1">
    <source>
        <dbReference type="SAM" id="MobiDB-lite"/>
    </source>
</evidence>
<evidence type="ECO:0000313" key="3">
    <source>
        <dbReference type="EMBL" id="KIW56047.1"/>
    </source>
</evidence>
<feature type="signal peptide" evidence="2">
    <location>
        <begin position="1"/>
        <end position="19"/>
    </location>
</feature>
<feature type="region of interest" description="Disordered" evidence="1">
    <location>
        <begin position="46"/>
        <end position="78"/>
    </location>
</feature>
<keyword evidence="4" id="KW-1185">Reference proteome</keyword>
<dbReference type="Proteomes" id="UP000054342">
    <property type="component" value="Unassembled WGS sequence"/>
</dbReference>
<dbReference type="RefSeq" id="XP_013316631.1">
    <property type="nucleotide sequence ID" value="XM_013461177.1"/>
</dbReference>
<protein>
    <submittedName>
        <fullName evidence="3">Uncharacterized protein</fullName>
    </submittedName>
</protein>
<dbReference type="HOGENOM" id="CLU_1294417_0_0_1"/>
<keyword evidence="2" id="KW-0732">Signal</keyword>
<feature type="chain" id="PRO_5002255547" evidence="2">
    <location>
        <begin position="20"/>
        <end position="213"/>
    </location>
</feature>
<evidence type="ECO:0000313" key="4">
    <source>
        <dbReference type="Proteomes" id="UP000054342"/>
    </source>
</evidence>
<gene>
    <name evidence="3" type="ORF">PV05_04744</name>
</gene>
<dbReference type="EMBL" id="KN847319">
    <property type="protein sequence ID" value="KIW56047.1"/>
    <property type="molecule type" value="Genomic_DNA"/>
</dbReference>
<proteinExistence type="predicted"/>
<organism evidence="3 4">
    <name type="scientific">Exophiala xenobiotica</name>
    <dbReference type="NCBI Taxonomy" id="348802"/>
    <lineage>
        <taxon>Eukaryota</taxon>
        <taxon>Fungi</taxon>
        <taxon>Dikarya</taxon>
        <taxon>Ascomycota</taxon>
        <taxon>Pezizomycotina</taxon>
        <taxon>Eurotiomycetes</taxon>
        <taxon>Chaetothyriomycetidae</taxon>
        <taxon>Chaetothyriales</taxon>
        <taxon>Herpotrichiellaceae</taxon>
        <taxon>Exophiala</taxon>
    </lineage>
</organism>
<dbReference type="OrthoDB" id="4120704at2759"/>
<feature type="compositionally biased region" description="Polar residues" evidence="1">
    <location>
        <begin position="46"/>
        <end position="55"/>
    </location>
</feature>
<accession>A0A0D2D105</accession>
<dbReference type="AlphaFoldDB" id="A0A0D2D105"/>